<evidence type="ECO:0000256" key="10">
    <source>
        <dbReference type="SAM" id="Phobius"/>
    </source>
</evidence>
<dbReference type="InterPro" id="IPR000719">
    <property type="entry name" value="Prot_kinase_dom"/>
</dbReference>
<dbReference type="SMART" id="SM00257">
    <property type="entry name" value="LysM"/>
    <property type="match status" value="1"/>
</dbReference>
<reference evidence="13 14" key="1">
    <citation type="journal article" date="2023" name="G3 (Bethesda)">
        <title>A haplotype-resolved chromosome-scale genome for Quercus rubra L. provides insights into the genetics of adaptive traits for red oak species.</title>
        <authorList>
            <person name="Kapoor B."/>
            <person name="Jenkins J."/>
            <person name="Schmutz J."/>
            <person name="Zhebentyayeva T."/>
            <person name="Kuelheim C."/>
            <person name="Coggeshall M."/>
            <person name="Heim C."/>
            <person name="Lasky J.R."/>
            <person name="Leites L."/>
            <person name="Islam-Faridi N."/>
            <person name="Romero-Severson J."/>
            <person name="DeLeo V.L."/>
            <person name="Lucas S.M."/>
            <person name="Lazic D."/>
            <person name="Gailing O."/>
            <person name="Carlson J."/>
            <person name="Staton M."/>
        </authorList>
    </citation>
    <scope>NUCLEOTIDE SEQUENCE [LARGE SCALE GENOMIC DNA]</scope>
    <source>
        <strain evidence="13">Pseudo-F2</strain>
    </source>
</reference>
<dbReference type="GO" id="GO:0005524">
    <property type="term" value="F:ATP binding"/>
    <property type="evidence" value="ECO:0007669"/>
    <property type="project" value="UniProtKB-KW"/>
</dbReference>
<sequence>MKTKPQYISSLLLFFLSYCHLLHLSDAQPEANTTGFTCTTSQYKYPCQTYAFYQARAPDFLDLASIGDLFSVSRLKISEPSNISSPSAALVAGQPLFVPISCSCNSINTTTNFSYANISYIIKPNDTFYIVSTFKFMNLTTYFSVELVNPALVPTNLSIGVTVLFPIFCKCPNTTQLQNKVNYLISYVFQPFDNLSSVASRFNVSQQSIIDVNGNNFQPFNTIFIPVTELPKLSQPVAAPSPPPAVPAPTVEVNKRDGVVTGLAIGLAITGILLLLLTGLWVYRESALKKRKGVKDEEERQRKLLDKEGKGLKGMEVNLMADVSDCLDKYRVFKIEELMEATGGFSESCLVQGSVYKGYIDGEVYAIKKMKWNAYEELKILQKVNHGNLVRLEGFCIDPEDATCYLIYEFVENGSLDSWLHGNKDEKMNWKTRLRIAIDVANGLQYIHEHTRPRVVHKDIKSSNILLDMNFRAKIANFGLAKSGCNAITMHIVGTQGYIAPEYLADGVVSTKMDVFSFGVVLLELISGKEALDEEGNVLWAKTSGLLDGNEERKVKRVKQWMDEVLVRESCSMDSLMNVMSIAIACLHRDPTKRPSMVDVVYALCKSDDFGFEISDDGLSAPLVDAR</sequence>
<organism evidence="13 14">
    <name type="scientific">Quercus rubra</name>
    <name type="common">Northern red oak</name>
    <name type="synonym">Quercus borealis</name>
    <dbReference type="NCBI Taxonomy" id="3512"/>
    <lineage>
        <taxon>Eukaryota</taxon>
        <taxon>Viridiplantae</taxon>
        <taxon>Streptophyta</taxon>
        <taxon>Embryophyta</taxon>
        <taxon>Tracheophyta</taxon>
        <taxon>Spermatophyta</taxon>
        <taxon>Magnoliopsida</taxon>
        <taxon>eudicotyledons</taxon>
        <taxon>Gunneridae</taxon>
        <taxon>Pentapetalae</taxon>
        <taxon>rosids</taxon>
        <taxon>fabids</taxon>
        <taxon>Fagales</taxon>
        <taxon>Fagaceae</taxon>
        <taxon>Quercus</taxon>
    </lineage>
</organism>
<evidence type="ECO:0000256" key="4">
    <source>
        <dbReference type="ARBA" id="ARBA00022729"/>
    </source>
</evidence>
<dbReference type="PROSITE" id="PS50011">
    <property type="entry name" value="PROTEIN_KINASE_DOM"/>
    <property type="match status" value="1"/>
</dbReference>
<dbReference type="GO" id="GO:0051707">
    <property type="term" value="P:response to other organism"/>
    <property type="evidence" value="ECO:0007669"/>
    <property type="project" value="UniProtKB-ARBA"/>
</dbReference>
<dbReference type="InterPro" id="IPR056561">
    <property type="entry name" value="NFP_LYK_LysM1"/>
</dbReference>
<keyword evidence="3 10" id="KW-0812">Transmembrane</keyword>
<evidence type="ECO:0000256" key="5">
    <source>
        <dbReference type="ARBA" id="ARBA00022741"/>
    </source>
</evidence>
<evidence type="ECO:0000313" key="14">
    <source>
        <dbReference type="Proteomes" id="UP001324115"/>
    </source>
</evidence>
<accession>A0AAN7IU90</accession>
<feature type="transmembrane region" description="Helical" evidence="10">
    <location>
        <begin position="259"/>
        <end position="283"/>
    </location>
</feature>
<dbReference type="SMART" id="SM00220">
    <property type="entry name" value="S_TKc"/>
    <property type="match status" value="1"/>
</dbReference>
<dbReference type="Gene3D" id="3.30.200.20">
    <property type="entry name" value="Phosphorylase Kinase, domain 1"/>
    <property type="match status" value="1"/>
</dbReference>
<keyword evidence="8 10" id="KW-0472">Membrane</keyword>
<evidence type="ECO:0000256" key="8">
    <source>
        <dbReference type="ARBA" id="ARBA00023136"/>
    </source>
</evidence>
<comment type="caution">
    <text evidence="13">The sequence shown here is derived from an EMBL/GenBank/DDBJ whole genome shotgun (WGS) entry which is preliminary data.</text>
</comment>
<keyword evidence="7 10" id="KW-1133">Transmembrane helix</keyword>
<keyword evidence="14" id="KW-1185">Reference proteome</keyword>
<keyword evidence="4 11" id="KW-0732">Signal</keyword>
<evidence type="ECO:0000256" key="3">
    <source>
        <dbReference type="ARBA" id="ARBA00022692"/>
    </source>
</evidence>
<dbReference type="FunFam" id="1.10.510.10:FF:000468">
    <property type="entry name" value="PTI1-like tyrosine-protein kinase 3"/>
    <property type="match status" value="1"/>
</dbReference>
<dbReference type="Gene3D" id="1.10.510.10">
    <property type="entry name" value="Transferase(Phosphotransferase) domain 1"/>
    <property type="match status" value="1"/>
</dbReference>
<dbReference type="InterPro" id="IPR011009">
    <property type="entry name" value="Kinase-like_dom_sf"/>
</dbReference>
<keyword evidence="2" id="KW-1003">Cell membrane</keyword>
<dbReference type="InterPro" id="IPR052611">
    <property type="entry name" value="Plant_RLK_LysM"/>
</dbReference>
<keyword evidence="6" id="KW-0067">ATP-binding</keyword>
<feature type="chain" id="PRO_5042905536" description="Protein kinase domain-containing protein" evidence="11">
    <location>
        <begin position="28"/>
        <end position="627"/>
    </location>
</feature>
<protein>
    <recommendedName>
        <fullName evidence="12">Protein kinase domain-containing protein</fullName>
    </recommendedName>
</protein>
<dbReference type="InterPro" id="IPR036779">
    <property type="entry name" value="LysM_dom_sf"/>
</dbReference>
<evidence type="ECO:0000256" key="7">
    <source>
        <dbReference type="ARBA" id="ARBA00022989"/>
    </source>
</evidence>
<dbReference type="Pfam" id="PF23446">
    <property type="entry name" value="LysM1_NFP_LYK"/>
    <property type="match status" value="1"/>
</dbReference>
<dbReference type="Pfam" id="PF23462">
    <property type="entry name" value="LysM3_NFP"/>
    <property type="match status" value="1"/>
</dbReference>
<dbReference type="Pfam" id="PF23457">
    <property type="entry name" value="LysM2_NFP"/>
    <property type="match status" value="1"/>
</dbReference>
<dbReference type="InterPro" id="IPR059143">
    <property type="entry name" value="NFP_LysM2"/>
</dbReference>
<dbReference type="Proteomes" id="UP001324115">
    <property type="component" value="Unassembled WGS sequence"/>
</dbReference>
<dbReference type="AlphaFoldDB" id="A0AAN7IU90"/>
<evidence type="ECO:0000256" key="6">
    <source>
        <dbReference type="ARBA" id="ARBA00022840"/>
    </source>
</evidence>
<dbReference type="GO" id="GO:0004672">
    <property type="term" value="F:protein kinase activity"/>
    <property type="evidence" value="ECO:0007669"/>
    <property type="project" value="InterPro"/>
</dbReference>
<dbReference type="Pfam" id="PF00069">
    <property type="entry name" value="Pkinase"/>
    <property type="match status" value="1"/>
</dbReference>
<evidence type="ECO:0000256" key="9">
    <source>
        <dbReference type="ARBA" id="ARBA00023157"/>
    </source>
</evidence>
<evidence type="ECO:0000256" key="11">
    <source>
        <dbReference type="SAM" id="SignalP"/>
    </source>
</evidence>
<dbReference type="Gene3D" id="3.10.350.10">
    <property type="entry name" value="LysM domain"/>
    <property type="match status" value="1"/>
</dbReference>
<dbReference type="InterPro" id="IPR018392">
    <property type="entry name" value="LysM"/>
</dbReference>
<dbReference type="EMBL" id="JAXUIC010000006">
    <property type="protein sequence ID" value="KAK4586241.1"/>
    <property type="molecule type" value="Genomic_DNA"/>
</dbReference>
<dbReference type="GO" id="GO:0005886">
    <property type="term" value="C:plasma membrane"/>
    <property type="evidence" value="ECO:0007669"/>
    <property type="project" value="UniProtKB-SubCell"/>
</dbReference>
<evidence type="ECO:0000256" key="2">
    <source>
        <dbReference type="ARBA" id="ARBA00022475"/>
    </source>
</evidence>
<dbReference type="PANTHER" id="PTHR45927">
    <property type="entry name" value="LYSM-DOMAIN RECEPTOR-LIKE KINASE-RELATED"/>
    <property type="match status" value="1"/>
</dbReference>
<keyword evidence="9" id="KW-1015">Disulfide bond</keyword>
<dbReference type="InterPro" id="IPR059144">
    <property type="entry name" value="NFP_LysM3"/>
</dbReference>
<dbReference type="PROSITE" id="PS00108">
    <property type="entry name" value="PROTEIN_KINASE_ST"/>
    <property type="match status" value="1"/>
</dbReference>
<evidence type="ECO:0000259" key="12">
    <source>
        <dbReference type="PROSITE" id="PS50011"/>
    </source>
</evidence>
<dbReference type="PANTHER" id="PTHR45927:SF15">
    <property type="entry name" value="SERINE_THREONINE RECEPTOR-LIKE KINASE NFP"/>
    <property type="match status" value="1"/>
</dbReference>
<feature type="signal peptide" evidence="11">
    <location>
        <begin position="1"/>
        <end position="27"/>
    </location>
</feature>
<evidence type="ECO:0000313" key="13">
    <source>
        <dbReference type="EMBL" id="KAK4586241.1"/>
    </source>
</evidence>
<evidence type="ECO:0000256" key="1">
    <source>
        <dbReference type="ARBA" id="ARBA00004162"/>
    </source>
</evidence>
<comment type="subcellular location">
    <subcellularLocation>
        <location evidence="1">Cell membrane</location>
        <topology evidence="1">Single-pass membrane protein</topology>
    </subcellularLocation>
</comment>
<dbReference type="InterPro" id="IPR008271">
    <property type="entry name" value="Ser/Thr_kinase_AS"/>
</dbReference>
<proteinExistence type="predicted"/>
<keyword evidence="5" id="KW-0547">Nucleotide-binding</keyword>
<feature type="domain" description="Protein kinase" evidence="12">
    <location>
        <begin position="302"/>
        <end position="611"/>
    </location>
</feature>
<name>A0AAN7IU90_QUERU</name>
<gene>
    <name evidence="13" type="ORF">RGQ29_023431</name>
</gene>
<dbReference type="SUPFAM" id="SSF56112">
    <property type="entry name" value="Protein kinase-like (PK-like)"/>
    <property type="match status" value="1"/>
</dbReference>